<keyword evidence="5" id="KW-0997">Cell inner membrane</keyword>
<dbReference type="Gene3D" id="3.90.1310.10">
    <property type="entry name" value="Penicillin-binding protein 2a (Domain 2)"/>
    <property type="match status" value="1"/>
</dbReference>
<evidence type="ECO:0000313" key="17">
    <source>
        <dbReference type="EMBL" id="SMB92642.1"/>
    </source>
</evidence>
<dbReference type="Pfam" id="PF00905">
    <property type="entry name" value="Transpeptidase"/>
    <property type="match status" value="1"/>
</dbReference>
<dbReference type="GO" id="GO:0006508">
    <property type="term" value="P:proteolysis"/>
    <property type="evidence" value="ECO:0007669"/>
    <property type="project" value="UniProtKB-KW"/>
</dbReference>
<dbReference type="GO" id="GO:0071972">
    <property type="term" value="F:peptidoglycan L,D-transpeptidase activity"/>
    <property type="evidence" value="ECO:0007669"/>
    <property type="project" value="TreeGrafter"/>
</dbReference>
<evidence type="ECO:0000256" key="4">
    <source>
        <dbReference type="ARBA" id="ARBA00022475"/>
    </source>
</evidence>
<keyword evidence="8" id="KW-0378">Hydrolase</keyword>
<dbReference type="GO" id="GO:0071555">
    <property type="term" value="P:cell wall organization"/>
    <property type="evidence" value="ECO:0007669"/>
    <property type="project" value="UniProtKB-KW"/>
</dbReference>
<feature type="transmembrane region" description="Helical" evidence="14">
    <location>
        <begin position="20"/>
        <end position="41"/>
    </location>
</feature>
<dbReference type="NCBIfam" id="TIGR03423">
    <property type="entry name" value="pbp2_mrdA"/>
    <property type="match status" value="1"/>
</dbReference>
<sequence length="691" mass="76506">MVGQAKEPWKLKLDGRLNVYLVFIIFVFLLLSARLFFLQVVNAQEFARQSAQNSIRLIPIEARRGDILDSKGRVLATSQPVYVITFSPVPNTDTDTVIRRLAELLGDPELTAEAIWEKIKNNPYRYEPAVIKRFPSSPEAMAVITRLEERRLELPGVNISVEPQRFYPHGSLAGHILGFVGQITREELLERQGSNYRLNDKIGKSGIERYLEYEKEGSLEFGLKGKDGAEQVEVNAFNRKIRDLLTIPPAPGDTVELTIDLDLQKTLEAAMDQVIAEEKKKNPKAGAGAAVVLDVKTGAILAMASKPDMDPNDFVNGGYAKKQAYYNDEHLKPLFNRAVQGTYPPGSTFKPITALAALLSGAVRPQDAIYCSGRYFKPGGLDCWQSHGRVDLERALAVSCNTYFQWAGEMAGIKMIDSVAEQFGLGSSTGALGVLGEAKGILPSPTWKKEVNTAILQRWLEKRQADIEKKYAELLASASPTQRERLLKQKEQELRQLRATYEITFNFETTWQPFDTYNTAIGQGANSFTILQLANYVATLANGGTRLRPFLVKRVISPDGQVKKEYQPEVIRKVDIPSEILEEVRRGMLMVTQSPEGTASFLFQDFPPSIKVAAKTGTAQTGLAGDDKSRDFYGLFIAFAPYDDPQIAFAGVIEYARHGGDSAGKVAREVFARYFGLPSGMTSSVGARAVE</sequence>
<dbReference type="InterPro" id="IPR012338">
    <property type="entry name" value="Beta-lactam/transpept-like"/>
</dbReference>
<feature type="domain" description="Penicillin-binding protein dimerisation" evidence="16">
    <location>
        <begin position="60"/>
        <end position="242"/>
    </location>
</feature>
<keyword evidence="13" id="KW-0961">Cell wall biogenesis/degradation</keyword>
<keyword evidence="17" id="KW-0808">Transferase</keyword>
<evidence type="ECO:0000256" key="12">
    <source>
        <dbReference type="ARBA" id="ARBA00023136"/>
    </source>
</evidence>
<keyword evidence="18" id="KW-1185">Reference proteome</keyword>
<dbReference type="InterPro" id="IPR005311">
    <property type="entry name" value="PBP_dimer"/>
</dbReference>
<evidence type="ECO:0000256" key="7">
    <source>
        <dbReference type="ARBA" id="ARBA00022692"/>
    </source>
</evidence>
<dbReference type="AlphaFoldDB" id="A0A1W1VH18"/>
<dbReference type="GO" id="GO:0005886">
    <property type="term" value="C:plasma membrane"/>
    <property type="evidence" value="ECO:0007669"/>
    <property type="project" value="UniProtKB-SubCell"/>
</dbReference>
<dbReference type="InterPro" id="IPR050515">
    <property type="entry name" value="Beta-lactam/transpept"/>
</dbReference>
<evidence type="ECO:0000256" key="10">
    <source>
        <dbReference type="ARBA" id="ARBA00022984"/>
    </source>
</evidence>
<proteinExistence type="inferred from homology"/>
<dbReference type="InterPro" id="IPR036138">
    <property type="entry name" value="PBP_dimer_sf"/>
</dbReference>
<dbReference type="GO" id="GO:0016740">
    <property type="term" value="F:transferase activity"/>
    <property type="evidence" value="ECO:0007669"/>
    <property type="project" value="UniProtKB-KW"/>
</dbReference>
<keyword evidence="6" id="KW-0645">Protease</keyword>
<keyword evidence="9" id="KW-0133">Cell shape</keyword>
<dbReference type="GO" id="GO:0009252">
    <property type="term" value="P:peptidoglycan biosynthetic process"/>
    <property type="evidence" value="ECO:0007669"/>
    <property type="project" value="UniProtKB-KW"/>
</dbReference>
<keyword evidence="10" id="KW-0573">Peptidoglycan synthesis</keyword>
<dbReference type="Proteomes" id="UP000192569">
    <property type="component" value="Chromosome I"/>
</dbReference>
<evidence type="ECO:0000256" key="5">
    <source>
        <dbReference type="ARBA" id="ARBA00022519"/>
    </source>
</evidence>
<name>A0A1W1VH18_9FIRM</name>
<keyword evidence="4" id="KW-1003">Cell membrane</keyword>
<evidence type="ECO:0000256" key="14">
    <source>
        <dbReference type="SAM" id="Phobius"/>
    </source>
</evidence>
<accession>A0A1W1VH18</accession>
<evidence type="ECO:0000256" key="2">
    <source>
        <dbReference type="ARBA" id="ARBA00004236"/>
    </source>
</evidence>
<dbReference type="PANTHER" id="PTHR30627:SF2">
    <property type="entry name" value="PEPTIDOGLYCAN D,D-TRANSPEPTIDASE MRDA"/>
    <property type="match status" value="1"/>
</dbReference>
<dbReference type="SUPFAM" id="SSF56601">
    <property type="entry name" value="beta-lactamase/transpeptidase-like"/>
    <property type="match status" value="1"/>
</dbReference>
<keyword evidence="11 14" id="KW-1133">Transmembrane helix</keyword>
<dbReference type="OrthoDB" id="9804124at2"/>
<organism evidence="17 18">
    <name type="scientific">Thermanaeromonas toyohensis ToBE</name>
    <dbReference type="NCBI Taxonomy" id="698762"/>
    <lineage>
        <taxon>Bacteria</taxon>
        <taxon>Bacillati</taxon>
        <taxon>Bacillota</taxon>
        <taxon>Clostridia</taxon>
        <taxon>Neomoorellales</taxon>
        <taxon>Neomoorellaceae</taxon>
        <taxon>Thermanaeromonas</taxon>
    </lineage>
</organism>
<dbReference type="Pfam" id="PF03717">
    <property type="entry name" value="PBP_dimer"/>
    <property type="match status" value="1"/>
</dbReference>
<dbReference type="PANTHER" id="PTHR30627">
    <property type="entry name" value="PEPTIDOGLYCAN D,D-TRANSPEPTIDASE"/>
    <property type="match status" value="1"/>
</dbReference>
<reference evidence="17 18" key="1">
    <citation type="submission" date="2017-04" db="EMBL/GenBank/DDBJ databases">
        <authorList>
            <person name="Afonso C.L."/>
            <person name="Miller P.J."/>
            <person name="Scott M.A."/>
            <person name="Spackman E."/>
            <person name="Goraichik I."/>
            <person name="Dimitrov K.M."/>
            <person name="Suarez D.L."/>
            <person name="Swayne D.E."/>
        </authorList>
    </citation>
    <scope>NUCLEOTIDE SEQUENCE [LARGE SCALE GENOMIC DNA]</scope>
    <source>
        <strain evidence="17 18">ToBE</strain>
    </source>
</reference>
<protein>
    <submittedName>
        <fullName evidence="17">Peptidoglycan glycosyltransferase</fullName>
    </submittedName>
</protein>
<comment type="similarity">
    <text evidence="3">Belongs to the transpeptidase family.</text>
</comment>
<dbReference type="GO" id="GO:0008360">
    <property type="term" value="P:regulation of cell shape"/>
    <property type="evidence" value="ECO:0007669"/>
    <property type="project" value="UniProtKB-KW"/>
</dbReference>
<dbReference type="InterPro" id="IPR017790">
    <property type="entry name" value="Penicillin-binding_protein_2"/>
</dbReference>
<evidence type="ECO:0000256" key="1">
    <source>
        <dbReference type="ARBA" id="ARBA00004167"/>
    </source>
</evidence>
<gene>
    <name evidence="17" type="ORF">SAMN00808754_0681</name>
</gene>
<comment type="subcellular location">
    <subcellularLocation>
        <location evidence="2">Cell membrane</location>
    </subcellularLocation>
    <subcellularLocation>
        <location evidence="1">Membrane</location>
        <topology evidence="1">Single-pass membrane protein</topology>
    </subcellularLocation>
</comment>
<evidence type="ECO:0000313" key="18">
    <source>
        <dbReference type="Proteomes" id="UP000192569"/>
    </source>
</evidence>
<keyword evidence="7 14" id="KW-0812">Transmembrane</keyword>
<feature type="domain" description="Penicillin-binding protein transpeptidase" evidence="15">
    <location>
        <begin position="288"/>
        <end position="671"/>
    </location>
</feature>
<dbReference type="GO" id="GO:0008658">
    <property type="term" value="F:penicillin binding"/>
    <property type="evidence" value="ECO:0007669"/>
    <property type="project" value="InterPro"/>
</dbReference>
<dbReference type="InterPro" id="IPR001460">
    <property type="entry name" value="PCN-bd_Tpept"/>
</dbReference>
<evidence type="ECO:0000259" key="15">
    <source>
        <dbReference type="Pfam" id="PF00905"/>
    </source>
</evidence>
<dbReference type="RefSeq" id="WP_084664044.1">
    <property type="nucleotide sequence ID" value="NZ_LT838272.1"/>
</dbReference>
<evidence type="ECO:0000256" key="8">
    <source>
        <dbReference type="ARBA" id="ARBA00022801"/>
    </source>
</evidence>
<evidence type="ECO:0000256" key="13">
    <source>
        <dbReference type="ARBA" id="ARBA00023316"/>
    </source>
</evidence>
<evidence type="ECO:0000256" key="11">
    <source>
        <dbReference type="ARBA" id="ARBA00022989"/>
    </source>
</evidence>
<dbReference type="EMBL" id="LT838272">
    <property type="protein sequence ID" value="SMB92642.1"/>
    <property type="molecule type" value="Genomic_DNA"/>
</dbReference>
<dbReference type="STRING" id="698762.SAMN00808754_0681"/>
<keyword evidence="12 14" id="KW-0472">Membrane</keyword>
<dbReference type="GO" id="GO:0009002">
    <property type="term" value="F:serine-type D-Ala-D-Ala carboxypeptidase activity"/>
    <property type="evidence" value="ECO:0007669"/>
    <property type="project" value="InterPro"/>
</dbReference>
<dbReference type="Gene3D" id="3.40.710.10">
    <property type="entry name" value="DD-peptidase/beta-lactamase superfamily"/>
    <property type="match status" value="1"/>
</dbReference>
<evidence type="ECO:0000259" key="16">
    <source>
        <dbReference type="Pfam" id="PF03717"/>
    </source>
</evidence>
<evidence type="ECO:0000256" key="6">
    <source>
        <dbReference type="ARBA" id="ARBA00022670"/>
    </source>
</evidence>
<evidence type="ECO:0000256" key="9">
    <source>
        <dbReference type="ARBA" id="ARBA00022960"/>
    </source>
</evidence>
<dbReference type="SUPFAM" id="SSF56519">
    <property type="entry name" value="Penicillin binding protein dimerisation domain"/>
    <property type="match status" value="1"/>
</dbReference>
<evidence type="ECO:0000256" key="3">
    <source>
        <dbReference type="ARBA" id="ARBA00007171"/>
    </source>
</evidence>